<organism evidence="1 2">
    <name type="scientific">Avena sativa</name>
    <name type="common">Oat</name>
    <dbReference type="NCBI Taxonomy" id="4498"/>
    <lineage>
        <taxon>Eukaryota</taxon>
        <taxon>Viridiplantae</taxon>
        <taxon>Streptophyta</taxon>
        <taxon>Embryophyta</taxon>
        <taxon>Tracheophyta</taxon>
        <taxon>Spermatophyta</taxon>
        <taxon>Magnoliopsida</taxon>
        <taxon>Liliopsida</taxon>
        <taxon>Poales</taxon>
        <taxon>Poaceae</taxon>
        <taxon>BOP clade</taxon>
        <taxon>Pooideae</taxon>
        <taxon>Poodae</taxon>
        <taxon>Poeae</taxon>
        <taxon>Poeae Chloroplast Group 1 (Aveneae type)</taxon>
        <taxon>Aveninae</taxon>
        <taxon>Avena</taxon>
    </lineage>
</organism>
<sequence>MASPPPPPPPPPPCHCCCCACPLADPVIILRLPCRPSVFARDRPPWMSQLAEADFSKACVADRVCNTCGCAAFCDHCCGDHHRGHDTSPATVASGDHAVAAHRRDSFCIDCRVAFCSELCAYHNAVGGEGEGHEVIPIDDYDCWYCARCTGSERWFLAAFDGVQTFRDKHGNFLVPLHWKRAAVRDAECRSWLFGLLAADFDKTCATDRVCNTCGGAGFCEHCCGEHHRGHDTAAKEEDGSEATALALHRRDSFCIGCHVAFCSDLCAHHAVGGGTESHEVIPIDDYDDWHCARCTGSERWFLAAFGGAPTFGDKHGNLLVPLRRKSTAVPKPRSVKVENGQGCPQWLYQLVASNFSKTCARDRVCNTCGGAAFCGHCCGEHHRGHDTAPATAKDKDGSAPSEGHRRDSFCTGCGVGFCSELCAHHAGHEVIPIDAYGDRHFVRSTGSEPWFTPNAFGGIETFEDKDGNLMVPLQRKLSRFPEPGLRYANRHNGEPTTPPAAANQFKEMDGGEVR</sequence>
<evidence type="ECO:0000313" key="2">
    <source>
        <dbReference type="Proteomes" id="UP001732700"/>
    </source>
</evidence>
<name>A0ACD5W2S9_AVESA</name>
<keyword evidence="2" id="KW-1185">Reference proteome</keyword>
<accession>A0ACD5W2S9</accession>
<dbReference type="EnsemblPlants" id="AVESA.00010b.r2.3DG0558900.1">
    <property type="protein sequence ID" value="AVESA.00010b.r2.3DG0558900.1.CDS"/>
    <property type="gene ID" value="AVESA.00010b.r2.3DG0558900"/>
</dbReference>
<protein>
    <submittedName>
        <fullName evidence="1">Uncharacterized protein</fullName>
    </submittedName>
</protein>
<dbReference type="Proteomes" id="UP001732700">
    <property type="component" value="Chromosome 3D"/>
</dbReference>
<reference evidence="1" key="2">
    <citation type="submission" date="2025-09" db="UniProtKB">
        <authorList>
            <consortium name="EnsemblPlants"/>
        </authorList>
    </citation>
    <scope>IDENTIFICATION</scope>
</reference>
<evidence type="ECO:0000313" key="1">
    <source>
        <dbReference type="EnsemblPlants" id="AVESA.00010b.r2.3DG0558900.1.CDS"/>
    </source>
</evidence>
<reference evidence="1" key="1">
    <citation type="submission" date="2021-05" db="EMBL/GenBank/DDBJ databases">
        <authorList>
            <person name="Scholz U."/>
            <person name="Mascher M."/>
            <person name="Fiebig A."/>
        </authorList>
    </citation>
    <scope>NUCLEOTIDE SEQUENCE [LARGE SCALE GENOMIC DNA]</scope>
</reference>
<proteinExistence type="predicted"/>